<dbReference type="InterPro" id="IPR012816">
    <property type="entry name" value="NADAR"/>
</dbReference>
<dbReference type="NCBIfam" id="TIGR02464">
    <property type="entry name" value="ribofla_fusion"/>
    <property type="match status" value="1"/>
</dbReference>
<feature type="domain" description="NADAR" evidence="3">
    <location>
        <begin position="11"/>
        <end position="147"/>
    </location>
</feature>
<reference evidence="4 5" key="1">
    <citation type="journal article" date="2016" name="Nat. Commun.">
        <title>Thousands of microbial genomes shed light on interconnected biogeochemical processes in an aquifer system.</title>
        <authorList>
            <person name="Anantharaman K."/>
            <person name="Brown C.T."/>
            <person name="Hug L.A."/>
            <person name="Sharon I."/>
            <person name="Castelle C.J."/>
            <person name="Probst A.J."/>
            <person name="Thomas B.C."/>
            <person name="Singh A."/>
            <person name="Wilkins M.J."/>
            <person name="Karaoz U."/>
            <person name="Brodie E.L."/>
            <person name="Williams K.H."/>
            <person name="Hubbard S.S."/>
            <person name="Banfield J.F."/>
        </authorList>
    </citation>
    <scope>NUCLEOTIDE SEQUENCE [LARGE SCALE GENOMIC DNA]</scope>
</reference>
<dbReference type="Pfam" id="PF08719">
    <property type="entry name" value="NADAR"/>
    <property type="match status" value="1"/>
</dbReference>
<accession>A0A1F6XBA4</accession>
<name>A0A1F6XBA4_9BACT</name>
<sequence>MEDYSKGQVLFWGGGFDCLSNFSAYKIKYKGDEWMTSEHAYQAAKFTNKEIIEKIKNAPSAMDAFLLGRKFMTEYKKDWFDIRVEVMEDIVRAKLSQHPYIQKKLLESGEREIIEASPEDAFWGWGPNKDGENQMGKIWMKLREELKSNGRI</sequence>
<comment type="caution">
    <text evidence="4">The sequence shown here is derived from an EMBL/GenBank/DDBJ whole genome shotgun (WGS) entry which is preliminary data.</text>
</comment>
<gene>
    <name evidence="4" type="ORF">A2933_01980</name>
</gene>
<protein>
    <recommendedName>
        <fullName evidence="3">NADAR domain-containing protein</fullName>
    </recommendedName>
</protein>
<evidence type="ECO:0000259" key="3">
    <source>
        <dbReference type="Pfam" id="PF08719"/>
    </source>
</evidence>
<evidence type="ECO:0000256" key="1">
    <source>
        <dbReference type="ARBA" id="ARBA00000022"/>
    </source>
</evidence>
<dbReference type="InterPro" id="IPR037238">
    <property type="entry name" value="YbiA-like_sf"/>
</dbReference>
<dbReference type="CDD" id="cd15457">
    <property type="entry name" value="NADAR"/>
    <property type="match status" value="1"/>
</dbReference>
<dbReference type="EMBL" id="MFVH01000028">
    <property type="protein sequence ID" value="OGI91489.1"/>
    <property type="molecule type" value="Genomic_DNA"/>
</dbReference>
<evidence type="ECO:0000313" key="5">
    <source>
        <dbReference type="Proteomes" id="UP000179381"/>
    </source>
</evidence>
<evidence type="ECO:0000256" key="2">
    <source>
        <dbReference type="ARBA" id="ARBA00000751"/>
    </source>
</evidence>
<dbReference type="Gene3D" id="1.10.357.40">
    <property type="entry name" value="YbiA-like"/>
    <property type="match status" value="1"/>
</dbReference>
<comment type="catalytic activity">
    <reaction evidence="1">
        <text>5-amino-6-(5-phospho-D-ribosylamino)uracil + H2O = 5,6-diaminouracil + D-ribose 5-phosphate</text>
        <dbReference type="Rhea" id="RHEA:55020"/>
        <dbReference type="ChEBI" id="CHEBI:15377"/>
        <dbReference type="ChEBI" id="CHEBI:46252"/>
        <dbReference type="ChEBI" id="CHEBI:58453"/>
        <dbReference type="ChEBI" id="CHEBI:78346"/>
    </reaction>
</comment>
<comment type="catalytic activity">
    <reaction evidence="2">
        <text>2,5-diamino-6-hydroxy-4-(5-phosphoribosylamino)-pyrimidine + H2O = 2,5,6-triamino-4-hydroxypyrimidine + D-ribose 5-phosphate</text>
        <dbReference type="Rhea" id="RHEA:23436"/>
        <dbReference type="ChEBI" id="CHEBI:15377"/>
        <dbReference type="ChEBI" id="CHEBI:58614"/>
        <dbReference type="ChEBI" id="CHEBI:78346"/>
        <dbReference type="ChEBI" id="CHEBI:137796"/>
    </reaction>
</comment>
<evidence type="ECO:0000313" key="4">
    <source>
        <dbReference type="EMBL" id="OGI91489.1"/>
    </source>
</evidence>
<proteinExistence type="predicted"/>
<organism evidence="4 5">
    <name type="scientific">Candidatus Nomurabacteria bacterium RIFCSPLOWO2_01_FULL_46_18</name>
    <dbReference type="NCBI Taxonomy" id="1801783"/>
    <lineage>
        <taxon>Bacteria</taxon>
        <taxon>Candidatus Nomuraibacteriota</taxon>
    </lineage>
</organism>
<dbReference type="Proteomes" id="UP000179381">
    <property type="component" value="Unassembled WGS sequence"/>
</dbReference>
<dbReference type="AlphaFoldDB" id="A0A1F6XBA4"/>
<dbReference type="SUPFAM" id="SSF143990">
    <property type="entry name" value="YbiA-like"/>
    <property type="match status" value="1"/>
</dbReference>